<dbReference type="EMBL" id="CAACVG010000553">
    <property type="protein sequence ID" value="VEN34299.1"/>
    <property type="molecule type" value="Genomic_DNA"/>
</dbReference>
<evidence type="ECO:0000256" key="4">
    <source>
        <dbReference type="ARBA" id="ARBA00023054"/>
    </source>
</evidence>
<evidence type="ECO:0000313" key="12">
    <source>
        <dbReference type="EMBL" id="VEN34299.1"/>
    </source>
</evidence>
<keyword evidence="4 8" id="KW-0175">Coiled coil</keyword>
<evidence type="ECO:0000313" key="13">
    <source>
        <dbReference type="Proteomes" id="UP000410492"/>
    </source>
</evidence>
<name>A0A653BFV7_CALMS</name>
<gene>
    <name evidence="12" type="ORF">CALMAC_LOCUS536</name>
</gene>
<dbReference type="AlphaFoldDB" id="A0A653BFV7"/>
<dbReference type="InterPro" id="IPR037579">
    <property type="entry name" value="FIB_ANG-like"/>
</dbReference>
<dbReference type="GO" id="GO:0005576">
    <property type="term" value="C:extracellular region"/>
    <property type="evidence" value="ECO:0007669"/>
    <property type="project" value="UniProtKB-SubCell"/>
</dbReference>
<dbReference type="GO" id="GO:0030246">
    <property type="term" value="F:carbohydrate binding"/>
    <property type="evidence" value="ECO:0007669"/>
    <property type="project" value="UniProtKB-ARBA"/>
</dbReference>
<feature type="region of interest" description="Disordered" evidence="9">
    <location>
        <begin position="36"/>
        <end position="55"/>
    </location>
</feature>
<evidence type="ECO:0000256" key="9">
    <source>
        <dbReference type="SAM" id="MobiDB-lite"/>
    </source>
</evidence>
<evidence type="ECO:0000256" key="5">
    <source>
        <dbReference type="ARBA" id="ARBA00023157"/>
    </source>
</evidence>
<comment type="function">
    <text evidence="7">Lectin involved in innate immunity. Agglutinates all types of human erythrocytes, Gram-positive and Gram-negative bacteria. Has a stronger agglutinating activity towards Gram-negative bacteria than towards Gram-positive bacteria. Specifically recognizes acetyl group-containing substances on agglutinated cells. The hemagglutinating activity was inhibited by EDTA, acetyl group-containing mono- and disaccharides, N-acetyl derivatives of amino acids, other acetyl group-containing substances, propionamide and benzamide. Enhances the antimicrobial activity of big defensin against Gram-positive bacteria but not against Gram-negative bacteria.</text>
</comment>
<feature type="compositionally biased region" description="Basic and acidic residues" evidence="9">
    <location>
        <begin position="37"/>
        <end position="47"/>
    </location>
</feature>
<dbReference type="PANTHER" id="PTHR47221:SF6">
    <property type="entry name" value="FIBRINOGEN ALPHA CHAIN"/>
    <property type="match status" value="1"/>
</dbReference>
<protein>
    <recommendedName>
        <fullName evidence="11">Fibrinogen C-terminal domain-containing protein</fullName>
    </recommendedName>
</protein>
<keyword evidence="13" id="KW-1185">Reference proteome</keyword>
<keyword evidence="3 10" id="KW-0732">Signal</keyword>
<evidence type="ECO:0000256" key="6">
    <source>
        <dbReference type="ARBA" id="ARBA00023180"/>
    </source>
</evidence>
<keyword evidence="6" id="KW-0325">Glycoprotein</keyword>
<comment type="subcellular location">
    <subcellularLocation>
        <location evidence="1">Secreted</location>
    </subcellularLocation>
</comment>
<dbReference type="Gene3D" id="3.90.215.10">
    <property type="entry name" value="Gamma Fibrinogen, chain A, domain 1"/>
    <property type="match status" value="1"/>
</dbReference>
<dbReference type="NCBIfam" id="NF040941">
    <property type="entry name" value="GGGWT_bact"/>
    <property type="match status" value="1"/>
</dbReference>
<dbReference type="InterPro" id="IPR020837">
    <property type="entry name" value="Fibrinogen_CS"/>
</dbReference>
<dbReference type="PROSITE" id="PS00514">
    <property type="entry name" value="FIBRINOGEN_C_1"/>
    <property type="match status" value="1"/>
</dbReference>
<accession>A0A653BFV7</accession>
<evidence type="ECO:0000256" key="10">
    <source>
        <dbReference type="SAM" id="SignalP"/>
    </source>
</evidence>
<dbReference type="PANTHER" id="PTHR47221">
    <property type="entry name" value="FIBRINOGEN ALPHA CHAIN"/>
    <property type="match status" value="1"/>
</dbReference>
<organism evidence="12 13">
    <name type="scientific">Callosobruchus maculatus</name>
    <name type="common">Southern cowpea weevil</name>
    <name type="synonym">Pulse bruchid</name>
    <dbReference type="NCBI Taxonomy" id="64391"/>
    <lineage>
        <taxon>Eukaryota</taxon>
        <taxon>Metazoa</taxon>
        <taxon>Ecdysozoa</taxon>
        <taxon>Arthropoda</taxon>
        <taxon>Hexapoda</taxon>
        <taxon>Insecta</taxon>
        <taxon>Pterygota</taxon>
        <taxon>Neoptera</taxon>
        <taxon>Endopterygota</taxon>
        <taxon>Coleoptera</taxon>
        <taxon>Polyphaga</taxon>
        <taxon>Cucujiformia</taxon>
        <taxon>Chrysomeloidea</taxon>
        <taxon>Chrysomelidae</taxon>
        <taxon>Bruchinae</taxon>
        <taxon>Bruchini</taxon>
        <taxon>Callosobruchus</taxon>
    </lineage>
</organism>
<evidence type="ECO:0000256" key="8">
    <source>
        <dbReference type="SAM" id="Coils"/>
    </source>
</evidence>
<dbReference type="InterPro" id="IPR002181">
    <property type="entry name" value="Fibrinogen_a/b/g_C_dom"/>
</dbReference>
<keyword evidence="2" id="KW-0964">Secreted</keyword>
<dbReference type="Pfam" id="PF00147">
    <property type="entry name" value="Fibrinogen_C"/>
    <property type="match status" value="1"/>
</dbReference>
<evidence type="ECO:0000256" key="3">
    <source>
        <dbReference type="ARBA" id="ARBA00022729"/>
    </source>
</evidence>
<dbReference type="CDD" id="cd00087">
    <property type="entry name" value="FReD"/>
    <property type="match status" value="1"/>
</dbReference>
<evidence type="ECO:0000259" key="11">
    <source>
        <dbReference type="PROSITE" id="PS51406"/>
    </source>
</evidence>
<dbReference type="InterPro" id="IPR014716">
    <property type="entry name" value="Fibrinogen_a/b/g_C_1"/>
</dbReference>
<feature type="chain" id="PRO_5024794797" description="Fibrinogen C-terminal domain-containing protein" evidence="10">
    <location>
        <begin position="30"/>
        <end position="465"/>
    </location>
</feature>
<evidence type="ECO:0000256" key="2">
    <source>
        <dbReference type="ARBA" id="ARBA00022525"/>
    </source>
</evidence>
<feature type="coiled-coil region" evidence="8">
    <location>
        <begin position="73"/>
        <end position="118"/>
    </location>
</feature>
<dbReference type="InterPro" id="IPR036056">
    <property type="entry name" value="Fibrinogen-like_C"/>
</dbReference>
<dbReference type="SMART" id="SM00186">
    <property type="entry name" value="FBG"/>
    <property type="match status" value="1"/>
</dbReference>
<dbReference type="OrthoDB" id="6350391at2759"/>
<proteinExistence type="predicted"/>
<dbReference type="Proteomes" id="UP000410492">
    <property type="component" value="Unassembled WGS sequence"/>
</dbReference>
<sequence>MSRNRSKMKVFTFSECVLIFEVSVFVVQASNVQLSRVKHEEPTDQHSTRHSGSWNSSRLGMRRACEAELEYRLTRLEVQVAEKSDRLANELKDSNYKLQAIELQEEEIRNAIEGLRGEMSKVDGQLWSEEQRDAPNDKLVARIVGLEAGLKLIFAALRTLTSDVTAMKKNISAALSTTRGLHEEIRDLPTKQFISQAVLNIKHGTYYPPVNPQITAVQQDSGHPLFPTNCMDIKNKGVYSSGVYTIQPEYNSKPFMVFCEMEINDGGWTVIQNRCNGSQDFFLGWTDYKTGFGNIGNEFWLGLDHVYELTGYIVNELLIEMEDFDNERRFALYSTFSIGSEAEGFPLKVLGGYHGDAGDSLAYHAGQRFSTKDMDNDAWSEGSCARSHSGAWWYKSCDASNLNGLYFGGDVPENFIYKGMYWGAFRGPEYSLKKSRIMIRPRRYGRSATTVEKRDIDGQYTRLEN</sequence>
<reference evidence="12 13" key="1">
    <citation type="submission" date="2019-01" db="EMBL/GenBank/DDBJ databases">
        <authorList>
            <person name="Sayadi A."/>
        </authorList>
    </citation>
    <scope>NUCLEOTIDE SEQUENCE [LARGE SCALE GENOMIC DNA]</scope>
</reference>
<dbReference type="PROSITE" id="PS51406">
    <property type="entry name" value="FIBRINOGEN_C_2"/>
    <property type="match status" value="1"/>
</dbReference>
<evidence type="ECO:0000256" key="1">
    <source>
        <dbReference type="ARBA" id="ARBA00004613"/>
    </source>
</evidence>
<evidence type="ECO:0000256" key="7">
    <source>
        <dbReference type="ARBA" id="ARBA00053344"/>
    </source>
</evidence>
<feature type="signal peptide" evidence="10">
    <location>
        <begin position="1"/>
        <end position="29"/>
    </location>
</feature>
<dbReference type="SUPFAM" id="SSF56496">
    <property type="entry name" value="Fibrinogen C-terminal domain-like"/>
    <property type="match status" value="1"/>
</dbReference>
<feature type="domain" description="Fibrinogen C-terminal" evidence="11">
    <location>
        <begin position="221"/>
        <end position="443"/>
    </location>
</feature>
<keyword evidence="5" id="KW-1015">Disulfide bond</keyword>
<dbReference type="FunFam" id="3.90.215.10:FF:000001">
    <property type="entry name" value="Tenascin isoform 1"/>
    <property type="match status" value="1"/>
</dbReference>